<feature type="region of interest" description="Disordered" evidence="2">
    <location>
        <begin position="843"/>
        <end position="893"/>
    </location>
</feature>
<feature type="compositionally biased region" description="Low complexity" evidence="2">
    <location>
        <begin position="602"/>
        <end position="625"/>
    </location>
</feature>
<dbReference type="PANTHER" id="PTHR23159">
    <property type="entry name" value="CENTROSOMAL PROTEIN 2"/>
    <property type="match status" value="1"/>
</dbReference>
<sequence>MTKHGIPLDTLKECLMFLLALHKDEKMQGLVAEALEKQINAYFKSTVTTARNIQSPFLTVDNIRIELSEFVKKASDFYTRLCKSTEPWTHGKQNAAQLVSALLDCFPKFLSAMYYLWYCIDNTFGTLGGGGWQNDWPGWELDRRDWLGTYWGGDLQRYLRATVGDKKYDSRTGLLPGGFGKNEVRYSSRFWHGGYAQGYKMADDLRELVSKGSFYNFFRSVFVSSVFSLNNGTHKEYTANALSLVRTFCDIVEKETNQESGGALIEKLDEGLNSQVRSHTRKSICWQDLKEHCEKLRTKIRTLFNQEKRFDFIGQSTDLKNLHKEELATRAAHWMRTHLTKVRGNLSQIRTDEGVLGLQQTDLGEYFTKHFFPYGFIFKDQTRFVKLDREVKLLMTDWRTVIDDLKKGTDGDLDRLVQILNGDEKKQCPKDTPDTKAEGTPNQGKKAEGTPNQGKKGEGAQNQGKKGEGTPTPNNGQSEEKPPPPPSGASGGAGPKGPPGPAAPASSSTQDTSGGKSVHPQQPAQLPPVPAPPPPAPTSPAAPTLPGPPGPTGQGSQGSDVSSQVPASSSNAAPPQTPSASGSSPRPTGGRGSDPHGGQDVTQTTSQGTGQSTSSGATPSGAPAPGSGGGGGLPKPQVPSSSQCKPEQVSLYDIDGKHMCYSKPKNDIQTYPYNIWEKVNSVRLQEMLDKKRQKQDAQRGPQIPPNHPPHPSHPAPVPSSRHPVARSRPVKPYYDPGVGRTRQVGGGDHSNLPSLEVDGQPILDARHKQEDRLLAQKRKNELLRLEQKFLHTQQQLASQDKKRMGEIEQRKKEATANWEKKRQEAERRLKKYSDDVGRIQNVLERGKKDAEERQKQEKDAELRKQEEKRMAQLKEAEERRRQEEENERQKLNAFRSQHPIVPVSDAYYHYRNRYPNIPTHTPTGFSPFGEDEMPRLEGFNAIPQAPLDGGDVDYLVGQVVQDNSAIERQDKTLMEIHDAERKIYSDNAEREREFQKLELISKHVDEERKRHMEAAQKEAEEIELLNDVTETIEIPQPPAMPAYDAKMRHDIANIVHNPNFFEINGRSMDPAPLDVVYYDTPLPQEVPLPPDPVQPSTTAVAINFPPIDPPEDLPKRFADTYSHSPDAVQTCVAPWLTQKPTHDATDIPVTELFPSEAPRTVKDMLVWMAGLRHEKHKRTLKECIEKAFKRGDYDPSDLTLPVNDSSITADNLLHTIKLASVFAASALSAIAPEWRMAVPSATSTSKEPDCCALLCQLRDYVYVCYHQLAFLKSQCSRVQSEGGWQDCRYGHKVHNSPLQAFLTDTSKFKTHPFDPCDICRKSCVKMGFKAEDLPASQQTGKHISIILSPSCGGGLRLRTRLTTPLLHLQNRSLITFNRTLYKWIVKTTKDIEAAQKLVQKILDEVNGNANPNNKNELDEAIETVESNLENSVGDLKKWKDAADNVLEGTIVKSTQVHKELDPTQKDDDSGTTISKGIKKINDAKGKVSGVNTALQGIHTDLGKWKDAANIVLGTAVSKAEYVRGKLDPNKQDNGHVIGHKLSAISAANKGIQDANSQLDTQVSSLNSWINEAEKIRKAAEDKAREAYDKLKVNEALDKNVKLIVEAKDRINEVHNNLKSVHGSLGEWKIKAGEVLAGAIGSAEHVYEKLNPEKYGGAANDHLGKKIGDIEDNNNLIKEANQNLKNEVDNLGKWRDAAGSVISKADKKCEEILKRVDKDHKDYKGGKNGPVIYTQAEKLQNEGKRLLQAATDAKKAVESKVGDALNAVVEMDTSLKKDLKEVKDKIKLGMQNVIEQLEVNKLDQKVRDDLKSLKEKISELTKKVGDQVGDNNIVGKQLEALQVAKGGKLDGVVSGITNAEKELDGKFKSGISDPLNAKVRDVDSAIGALGGKFKDLKLEEQKTFGGIFGHIQSKVGEILNGEGGDKGLAGIAKGLVESYAGGFKIFNRIVTGWMEGTLGNDAEKAPKTWLGEYIEEKKNGGSQVNSKEAENRRNEILQVRDGIKKAIGSTFVIAIDQAGEKVNMSDNNIQTTIKSVKQACTYFVEQLDNELKKGIGTLSQTIFQKSTDSNAAAKSNLHLKVAVEATLLGLSATTSQVANEIESILLGTYRVGEKPHQTSIAQELDTVLGYANKLDGQLTAATTTNSFPPGQPESPARAVDSKLEAVRDEVTGLTATFTGSVTNNLTAAVSKLPQAVTAFNTVAQAQIKGAAKETIKAAADQIQMDSGGNIKLEENGQMSNFETAHKMIRNTDSGLQPQLQGKVEEHIGEDDTAVGTGGGAEKVKIEKGKFTHYEKHITQPLESGKTLEGKQDEGLLPEAIGSIKSVGLAELKIIEPVVGGRAEIEEKTFTGPFNTIKDQLDEIKKLVTHSGGDFIKGYKDDDKGVKNLLSDIRQMLNNGSWIEGKKGLDAIKTAIEKVQTGDLTTQPQQIDSAVTAIKAKLEELRGKLKGKHGSTEDVIHALGILKRDGLSNGDWHNGKNFWTPNGQPLSGLGKIQQGLQEQNEQLGNQNKIIGDAIDKIKWALACLGFKLQADLVGEKDWENGIKAKDNLHDIYEKIKQLQSGDFTNKPIEIENAKKVIVNELIALRNELQGSKLGEDVITTLNDLKTTGLGKEASWNPKGHNAKGLQNIENDLSTQQSELAKQPGAIGGGVDQITQSLESLRGTLENQVTDKLKKLKDHGLEKGDTPWTSDNQSLTGLTKITSDIVAIKDNDVDYVKRYVVTLRSAMRNADADIGSNLQMLEIERIDDGITERKVMAYTLTLKERMK</sequence>
<feature type="compositionally biased region" description="Basic and acidic residues" evidence="2">
    <location>
        <begin position="799"/>
        <end position="821"/>
    </location>
</feature>
<feature type="compositionally biased region" description="Basic and acidic residues" evidence="2">
    <location>
        <begin position="844"/>
        <end position="890"/>
    </location>
</feature>
<dbReference type="PANTHER" id="PTHR23159:SF60">
    <property type="entry name" value="SPINDLE ASSEMBLY ABNORMAL PROTEIN 4"/>
    <property type="match status" value="1"/>
</dbReference>
<keyword evidence="1" id="KW-0175">Coiled coil</keyword>
<evidence type="ECO:0000313" key="3">
    <source>
        <dbReference type="EMBL" id="GBE61007.1"/>
    </source>
</evidence>
<feature type="compositionally biased region" description="Pro residues" evidence="2">
    <location>
        <begin position="525"/>
        <end position="551"/>
    </location>
</feature>
<evidence type="ECO:0000256" key="1">
    <source>
        <dbReference type="SAM" id="Coils"/>
    </source>
</evidence>
<evidence type="ECO:0000256" key="2">
    <source>
        <dbReference type="SAM" id="MobiDB-lite"/>
    </source>
</evidence>
<accession>A0A2H6KDE2</accession>
<feature type="compositionally biased region" description="Basic and acidic residues" evidence="2">
    <location>
        <begin position="424"/>
        <end position="437"/>
    </location>
</feature>
<feature type="compositionally biased region" description="Low complexity" evidence="2">
    <location>
        <begin position="557"/>
        <end position="588"/>
    </location>
</feature>
<feature type="region of interest" description="Disordered" evidence="2">
    <location>
        <begin position="686"/>
        <end position="757"/>
    </location>
</feature>
<proteinExistence type="predicted"/>
<feature type="coiled-coil region" evidence="1">
    <location>
        <begin position="1666"/>
        <end position="1696"/>
    </location>
</feature>
<dbReference type="VEuPathDB" id="PiroplasmaDB:BOVATA_025000"/>
<feature type="compositionally biased region" description="Pro residues" evidence="2">
    <location>
        <begin position="702"/>
        <end position="717"/>
    </location>
</feature>
<dbReference type="RefSeq" id="XP_028867250.1">
    <property type="nucleotide sequence ID" value="XM_029011417.1"/>
</dbReference>
<organism evidence="3 4">
    <name type="scientific">Babesia ovata</name>
    <dbReference type="NCBI Taxonomy" id="189622"/>
    <lineage>
        <taxon>Eukaryota</taxon>
        <taxon>Sar</taxon>
        <taxon>Alveolata</taxon>
        <taxon>Apicomplexa</taxon>
        <taxon>Aconoidasida</taxon>
        <taxon>Piroplasmida</taxon>
        <taxon>Babesiidae</taxon>
        <taxon>Babesia</taxon>
    </lineage>
</organism>
<keyword evidence="4" id="KW-1185">Reference proteome</keyword>
<feature type="compositionally biased region" description="Basic and acidic residues" evidence="2">
    <location>
        <begin position="686"/>
        <end position="697"/>
    </location>
</feature>
<comment type="caution">
    <text evidence="3">The sequence shown here is derived from an EMBL/GenBank/DDBJ whole genome shotgun (WGS) entry which is preliminary data.</text>
</comment>
<feature type="region of interest" description="Disordered" evidence="2">
    <location>
        <begin position="424"/>
        <end position="650"/>
    </location>
</feature>
<dbReference type="Proteomes" id="UP000236319">
    <property type="component" value="Unassembled WGS sequence"/>
</dbReference>
<name>A0A2H6KDE2_9APIC</name>
<feature type="region of interest" description="Disordered" evidence="2">
    <location>
        <begin position="793"/>
        <end position="821"/>
    </location>
</feature>
<dbReference type="GeneID" id="39874777"/>
<evidence type="ECO:0000313" key="4">
    <source>
        <dbReference type="Proteomes" id="UP000236319"/>
    </source>
</evidence>
<protein>
    <submittedName>
        <fullName evidence="3">Ribosome-binding protein 1, putative</fullName>
    </submittedName>
</protein>
<dbReference type="EMBL" id="BDSA01000002">
    <property type="protein sequence ID" value="GBE61007.1"/>
    <property type="molecule type" value="Genomic_DNA"/>
</dbReference>
<reference evidence="3 4" key="1">
    <citation type="journal article" date="2017" name="BMC Genomics">
        <title>Whole-genome assembly of Babesia ovata and comparative genomics between closely related pathogens.</title>
        <authorList>
            <person name="Yamagishi J."/>
            <person name="Asada M."/>
            <person name="Hakimi H."/>
            <person name="Tanaka T.Q."/>
            <person name="Sugimoto C."/>
            <person name="Kawazu S."/>
        </authorList>
    </citation>
    <scope>NUCLEOTIDE SEQUENCE [LARGE SCALE GENOMIC DNA]</scope>
    <source>
        <strain evidence="3 4">Miyake</strain>
    </source>
</reference>
<dbReference type="OrthoDB" id="367190at2759"/>
<gene>
    <name evidence="3" type="ORF">BOVATA_025000</name>
</gene>